<dbReference type="InterPro" id="IPR013381">
    <property type="entry name" value="CRISPR-assoc_prot_Cse1"/>
</dbReference>
<dbReference type="RefSeq" id="WP_244350602.1">
    <property type="nucleotide sequence ID" value="NZ_JAFIRA010000025.1"/>
</dbReference>
<dbReference type="NCBIfam" id="TIGR02547">
    <property type="entry name" value="casA_cse1"/>
    <property type="match status" value="1"/>
</dbReference>
<reference evidence="2" key="1">
    <citation type="submission" date="2021-02" db="EMBL/GenBank/DDBJ databases">
        <title>The CRISPR/cas machinery reduction and long-range gene transfer in the hot spring cyanobacterium Synechococcus.</title>
        <authorList>
            <person name="Dvorak P."/>
            <person name="Jahodarova E."/>
            <person name="Hasler P."/>
            <person name="Poulickova A."/>
        </authorList>
    </citation>
    <scope>NUCLEOTIDE SEQUENCE</scope>
    <source>
        <strain evidence="2">Rupite</strain>
    </source>
</reference>
<name>A0ABT0CDC4_THEVL</name>
<evidence type="ECO:0000256" key="1">
    <source>
        <dbReference type="SAM" id="MobiDB-lite"/>
    </source>
</evidence>
<sequence>MSFNLLNQPWIPVITQDFQIQEVSLTQLFQTWETLRELQADNPPTTLALYRFLLAILHRAYQGPRNADHWEEIFEDNGQKAITYLGLQRDRFDLLHPEHPFMQDPDLPLEKAVPIYAIHTMSTSEVFSHEHEWSGYSLSLAQAARLLVRLQGVDITSLRAFYVGQTSGNRSAVNTPTINVANVLVRGSTLKQTLLLNLMCYDPASEVPSVVSGEDLPAWETSYGGKPKKTIPEGYISYLTFPWRRLRLFPEGDQVSQLAITMGHSLPDKVSPQQWECGVAYRDDKPVRLSLSKQLWRDADSFLLTAEKQHRPRIVDWLADLKSEDLVDDVVTFQVSGLSADKAKPLGWSWEHFSAPIQYVTDGDLAQTLKIAITIAEDHQQIFRSSRGSPYFALAEALKNGDPGSLANALDGESRYWARLDRAFPELLNALPQDKQTGADGIIRYGFKELPAWTQTVQTAARGAFTESIESIRNYKARAVALRTLEWKLADLRASPEEKEAKKAKAAAKKNTKKKQAVAQ</sequence>
<gene>
    <name evidence="2" type="primary">casA</name>
    <name evidence="2" type="ORF">JX360_10475</name>
</gene>
<comment type="caution">
    <text evidence="2">The sequence shown here is derived from an EMBL/GenBank/DDBJ whole genome shotgun (WGS) entry which is preliminary data.</text>
</comment>
<feature type="region of interest" description="Disordered" evidence="1">
    <location>
        <begin position="496"/>
        <end position="520"/>
    </location>
</feature>
<evidence type="ECO:0000313" key="3">
    <source>
        <dbReference type="Proteomes" id="UP000830835"/>
    </source>
</evidence>
<protein>
    <submittedName>
        <fullName evidence="2">Type I-E CRISPR-associated protein Cse1/CasA</fullName>
    </submittedName>
</protein>
<evidence type="ECO:0000313" key="2">
    <source>
        <dbReference type="EMBL" id="MCJ2543325.1"/>
    </source>
</evidence>
<keyword evidence="3" id="KW-1185">Reference proteome</keyword>
<proteinExistence type="predicted"/>
<organism evidence="2 3">
    <name type="scientific">Thermostichus vulcanus str. 'Rupite'</name>
    <dbReference type="NCBI Taxonomy" id="2813851"/>
    <lineage>
        <taxon>Bacteria</taxon>
        <taxon>Bacillati</taxon>
        <taxon>Cyanobacteriota</taxon>
        <taxon>Cyanophyceae</taxon>
        <taxon>Thermostichales</taxon>
        <taxon>Thermostichaceae</taxon>
        <taxon>Thermostichus</taxon>
    </lineage>
</organism>
<dbReference type="Gene3D" id="1.10.132.100">
    <property type="match status" value="1"/>
</dbReference>
<dbReference type="Pfam" id="PF09481">
    <property type="entry name" value="CRISPR_Cse1"/>
    <property type="match status" value="1"/>
</dbReference>
<dbReference type="Proteomes" id="UP000830835">
    <property type="component" value="Unassembled WGS sequence"/>
</dbReference>
<accession>A0ABT0CDC4</accession>
<dbReference type="EMBL" id="JAFIRA010000025">
    <property type="protein sequence ID" value="MCJ2543325.1"/>
    <property type="molecule type" value="Genomic_DNA"/>
</dbReference>
<feature type="compositionally biased region" description="Basic residues" evidence="1">
    <location>
        <begin position="504"/>
        <end position="520"/>
    </location>
</feature>